<evidence type="ECO:0000313" key="2">
    <source>
        <dbReference type="EMBL" id="CAX73094.1"/>
    </source>
</evidence>
<sequence>MFYKKFLFLFMSSLLTCWDTSAYPDFKSLHEYPEHCTAVNIQENNWEG</sequence>
<organism evidence="2">
    <name type="scientific">Schistosoma japonicum</name>
    <name type="common">Blood fluke</name>
    <dbReference type="NCBI Taxonomy" id="6182"/>
    <lineage>
        <taxon>Eukaryota</taxon>
        <taxon>Metazoa</taxon>
        <taxon>Spiralia</taxon>
        <taxon>Lophotrochozoa</taxon>
        <taxon>Platyhelminthes</taxon>
        <taxon>Trematoda</taxon>
        <taxon>Digenea</taxon>
        <taxon>Strigeidida</taxon>
        <taxon>Schistosomatoidea</taxon>
        <taxon>Schistosomatidae</taxon>
        <taxon>Schistosoma</taxon>
    </lineage>
</organism>
<dbReference type="AlphaFoldDB" id="C1LEG6"/>
<keyword evidence="1" id="KW-0732">Signal</keyword>
<accession>C1LEG6</accession>
<reference evidence="2" key="1">
    <citation type="journal article" date="2009" name="Nature">
        <title>The Schistosoma japonicum genome reveals features of host-parasite interplay.</title>
        <authorList>
            <person name="Liu F."/>
            <person name="Zhou Y."/>
            <person name="Wang Z.Q."/>
            <person name="Lu G."/>
            <person name="Zheng H."/>
            <person name="Brindley P.J."/>
            <person name="McManus D.P."/>
            <person name="Blair D."/>
            <person name="Zhang Q.H."/>
            <person name="Zhong Y."/>
            <person name="Wang S."/>
            <person name="Han Z.G."/>
            <person name="Chen Z."/>
        </authorList>
    </citation>
    <scope>NUCLEOTIDE SEQUENCE</scope>
    <source>
        <strain evidence="2">Anhui</strain>
    </source>
</reference>
<dbReference type="EMBL" id="FN317363">
    <property type="protein sequence ID" value="CAX73094.1"/>
    <property type="molecule type" value="mRNA"/>
</dbReference>
<feature type="signal peptide" evidence="1">
    <location>
        <begin position="1"/>
        <end position="22"/>
    </location>
</feature>
<evidence type="ECO:0000256" key="1">
    <source>
        <dbReference type="SAM" id="SignalP"/>
    </source>
</evidence>
<proteinExistence type="evidence at transcript level"/>
<name>C1LEG6_SCHJA</name>
<reference evidence="2" key="2">
    <citation type="submission" date="2009-03" db="EMBL/GenBank/DDBJ databases">
        <authorList>
            <person name="Gang L."/>
        </authorList>
    </citation>
    <scope>NUCLEOTIDE SEQUENCE</scope>
    <source>
        <strain evidence="2">Anhui</strain>
    </source>
</reference>
<protein>
    <submittedName>
        <fullName evidence="2">Hypotheticial protein</fullName>
    </submittedName>
</protein>
<feature type="chain" id="PRO_5002910221" evidence="1">
    <location>
        <begin position="23"/>
        <end position="48"/>
    </location>
</feature>